<comment type="caution">
    <text evidence="1">The sequence shown here is derived from an EMBL/GenBank/DDBJ whole genome shotgun (WGS) entry which is preliminary data.</text>
</comment>
<evidence type="ECO:0000313" key="1">
    <source>
        <dbReference type="EMBL" id="MBK4722887.1"/>
    </source>
</evidence>
<dbReference type="Proteomes" id="UP000654452">
    <property type="component" value="Unassembled WGS sequence"/>
</dbReference>
<reference evidence="1 2" key="1">
    <citation type="submission" date="2021-01" db="EMBL/GenBank/DDBJ databases">
        <title>Azospirillum sp. YIM DDC1 draft genome.</title>
        <authorList>
            <person name="Wang Y.-X."/>
        </authorList>
    </citation>
    <scope>NUCLEOTIDE SEQUENCE [LARGE SCALE GENOMIC DNA]</scope>
    <source>
        <strain evidence="1 2">YIM DDC1</strain>
    </source>
</reference>
<evidence type="ECO:0000313" key="2">
    <source>
        <dbReference type="Proteomes" id="UP000654452"/>
    </source>
</evidence>
<dbReference type="EMBL" id="JAEPIV010000033">
    <property type="protein sequence ID" value="MBK4722887.1"/>
    <property type="molecule type" value="Genomic_DNA"/>
</dbReference>
<keyword evidence="2" id="KW-1185">Reference proteome</keyword>
<sequence>MRVAIVQPSYIPWRGFFDMIRSVDLLLFFDDVQYTRRDWRNRNRIKTAAGPRWLTIPVHRHAREEIIRNIAICYEPDWRAEHLNLLCVWYGKTPFYERYTSRFADILATRPESLCELDIALTRWLMEELGIATAVERTSRLPVTGAKTDRLLALLGRVGATDYLSGPAAKDYIDPDAFRRAGVGLCYKRYDYAAYPQPWGDFLDFMSVLDLLFNTGPDAPSYLRNLIGDERVVPARSPAFVR</sequence>
<organism evidence="1 2">
    <name type="scientific">Azospirillum aestuarii</name>
    <dbReference type="NCBI Taxonomy" id="2802052"/>
    <lineage>
        <taxon>Bacteria</taxon>
        <taxon>Pseudomonadati</taxon>
        <taxon>Pseudomonadota</taxon>
        <taxon>Alphaproteobacteria</taxon>
        <taxon>Rhodospirillales</taxon>
        <taxon>Azospirillaceae</taxon>
        <taxon>Azospirillum</taxon>
    </lineage>
</organism>
<dbReference type="InterPro" id="IPR014985">
    <property type="entry name" value="WbqC"/>
</dbReference>
<protein>
    <submittedName>
        <fullName evidence="1">WbqC family protein</fullName>
    </submittedName>
</protein>
<gene>
    <name evidence="1" type="ORF">JJL56_28935</name>
</gene>
<proteinExistence type="predicted"/>
<dbReference type="RefSeq" id="WP_200487272.1">
    <property type="nucleotide sequence ID" value="NZ_JAEPIV010000033.1"/>
</dbReference>
<accession>A0ABS1I761</accession>
<dbReference type="Pfam" id="PF08889">
    <property type="entry name" value="WbqC"/>
    <property type="match status" value="1"/>
</dbReference>
<name>A0ABS1I761_9PROT</name>